<protein>
    <recommendedName>
        <fullName evidence="9">AP2/ERF domain-containing protein</fullName>
    </recommendedName>
</protein>
<gene>
    <name evidence="10" type="ORF">TAV2_LOCUS1438</name>
</gene>
<dbReference type="GO" id="GO:0003700">
    <property type="term" value="F:DNA-binding transcription factor activity"/>
    <property type="evidence" value="ECO:0007669"/>
    <property type="project" value="InterPro"/>
</dbReference>
<feature type="region of interest" description="Disordered" evidence="8">
    <location>
        <begin position="1"/>
        <end position="56"/>
    </location>
</feature>
<evidence type="ECO:0000256" key="8">
    <source>
        <dbReference type="SAM" id="MobiDB-lite"/>
    </source>
</evidence>
<dbReference type="Gene3D" id="3.30.730.10">
    <property type="entry name" value="AP2/ERF domain"/>
    <property type="match status" value="1"/>
</dbReference>
<proteinExistence type="inferred from homology"/>
<evidence type="ECO:0000313" key="10">
    <source>
        <dbReference type="EMBL" id="CAH2033977.1"/>
    </source>
</evidence>
<keyword evidence="11" id="KW-1185">Reference proteome</keyword>
<dbReference type="PANTHER" id="PTHR31677:SF146">
    <property type="entry name" value="ETHYLENE-RESPONSIVE TRANSCRIPTION FACTOR ESR2"/>
    <property type="match status" value="1"/>
</dbReference>
<dbReference type="GO" id="GO:0005634">
    <property type="term" value="C:nucleus"/>
    <property type="evidence" value="ECO:0007669"/>
    <property type="project" value="UniProtKB-SubCell"/>
</dbReference>
<reference evidence="10 11" key="1">
    <citation type="submission" date="2022-03" db="EMBL/GenBank/DDBJ databases">
        <authorList>
            <person name="Nunn A."/>
            <person name="Chopra R."/>
            <person name="Nunn A."/>
            <person name="Contreras Garrido A."/>
        </authorList>
    </citation>
    <scope>NUCLEOTIDE SEQUENCE [LARGE SCALE GENOMIC DNA]</scope>
</reference>
<evidence type="ECO:0000256" key="5">
    <source>
        <dbReference type="ARBA" id="ARBA00023163"/>
    </source>
</evidence>
<dbReference type="EMBL" id="OU466857">
    <property type="protein sequence ID" value="CAH2033977.1"/>
    <property type="molecule type" value="Genomic_DNA"/>
</dbReference>
<keyword evidence="6" id="KW-0539">Nucleus</keyword>
<accession>A0AAU9R5A9</accession>
<sequence length="301" mass="33124">MEEAIMRLEGAEHRETNNNSLKRKPSRTSSTAPGSPGGTATAKSASGAASGGSTMRYRGVRRRPWGRYAAEIRDPMSKERRWLGTFDTAEEAACAYDCAARAMRGLKARTNFVYPIPSLDSYHHRLFSPPPMNMFLLRDVLNSQPLSPFAYPPCNLSNVSGLVHESFTNVTDISEDHSPKAKRSSTIDNESMISILEPEPAGSGLLQEIVQGFLPKPFSQQESTPPTANQPSVGAFPTMLETGFQTDLRIPDHFNVEGNGFGQVKYHGELGWVQGESGFDSAKMQQNGNGGTFYQYCFHDY</sequence>
<dbReference type="GO" id="GO:0003677">
    <property type="term" value="F:DNA binding"/>
    <property type="evidence" value="ECO:0007669"/>
    <property type="project" value="UniProtKB-KW"/>
</dbReference>
<dbReference type="PROSITE" id="PS51032">
    <property type="entry name" value="AP2_ERF"/>
    <property type="match status" value="1"/>
</dbReference>
<evidence type="ECO:0000256" key="3">
    <source>
        <dbReference type="ARBA" id="ARBA00023015"/>
    </source>
</evidence>
<evidence type="ECO:0000313" key="11">
    <source>
        <dbReference type="Proteomes" id="UP000836841"/>
    </source>
</evidence>
<evidence type="ECO:0000256" key="6">
    <source>
        <dbReference type="ARBA" id="ARBA00023242"/>
    </source>
</evidence>
<dbReference type="SUPFAM" id="SSF54171">
    <property type="entry name" value="DNA-binding domain"/>
    <property type="match status" value="1"/>
</dbReference>
<name>A0AAU9R5A9_THLAR</name>
<evidence type="ECO:0000256" key="1">
    <source>
        <dbReference type="ARBA" id="ARBA00004123"/>
    </source>
</evidence>
<dbReference type="InterPro" id="IPR036955">
    <property type="entry name" value="AP2/ERF_dom_sf"/>
</dbReference>
<feature type="domain" description="AP2/ERF" evidence="9">
    <location>
        <begin position="56"/>
        <end position="113"/>
    </location>
</feature>
<keyword evidence="5" id="KW-0804">Transcription</keyword>
<dbReference type="AlphaFoldDB" id="A0AAU9R5A9"/>
<keyword evidence="4" id="KW-0238">DNA-binding</keyword>
<feature type="compositionally biased region" description="Basic and acidic residues" evidence="8">
    <location>
        <begin position="1"/>
        <end position="16"/>
    </location>
</feature>
<dbReference type="GO" id="GO:0009873">
    <property type="term" value="P:ethylene-activated signaling pathway"/>
    <property type="evidence" value="ECO:0007669"/>
    <property type="project" value="UniProtKB-KW"/>
</dbReference>
<feature type="compositionally biased region" description="Low complexity" evidence="8">
    <location>
        <begin position="38"/>
        <end position="56"/>
    </location>
</feature>
<evidence type="ECO:0000256" key="4">
    <source>
        <dbReference type="ARBA" id="ARBA00023125"/>
    </source>
</evidence>
<dbReference type="FunFam" id="3.30.730.10:FF:000001">
    <property type="entry name" value="Ethylene-responsive transcription factor 2"/>
    <property type="match status" value="1"/>
</dbReference>
<comment type="similarity">
    <text evidence="7">Belongs to the AP2/ERF transcription factor family. ERF subfamily.</text>
</comment>
<dbReference type="InterPro" id="IPR001471">
    <property type="entry name" value="AP2/ERF_dom"/>
</dbReference>
<dbReference type="PRINTS" id="PR00367">
    <property type="entry name" value="ETHRSPELEMNT"/>
</dbReference>
<evidence type="ECO:0000259" key="9">
    <source>
        <dbReference type="PROSITE" id="PS51032"/>
    </source>
</evidence>
<keyword evidence="2" id="KW-0936">Ethylene signaling pathway</keyword>
<dbReference type="SMART" id="SM00380">
    <property type="entry name" value="AP2"/>
    <property type="match status" value="1"/>
</dbReference>
<dbReference type="PANTHER" id="PTHR31677">
    <property type="entry name" value="AP2 DOMAIN CLASS TRANSCRIPTION FACTOR"/>
    <property type="match status" value="1"/>
</dbReference>
<dbReference type="InterPro" id="IPR016177">
    <property type="entry name" value="DNA-bd_dom_sf"/>
</dbReference>
<keyword evidence="3" id="KW-0805">Transcription regulation</keyword>
<organism evidence="10 11">
    <name type="scientific">Thlaspi arvense</name>
    <name type="common">Field penny-cress</name>
    <dbReference type="NCBI Taxonomy" id="13288"/>
    <lineage>
        <taxon>Eukaryota</taxon>
        <taxon>Viridiplantae</taxon>
        <taxon>Streptophyta</taxon>
        <taxon>Embryophyta</taxon>
        <taxon>Tracheophyta</taxon>
        <taxon>Spermatophyta</taxon>
        <taxon>Magnoliopsida</taxon>
        <taxon>eudicotyledons</taxon>
        <taxon>Gunneridae</taxon>
        <taxon>Pentapetalae</taxon>
        <taxon>rosids</taxon>
        <taxon>malvids</taxon>
        <taxon>Brassicales</taxon>
        <taxon>Brassicaceae</taxon>
        <taxon>Thlaspideae</taxon>
        <taxon>Thlaspi</taxon>
    </lineage>
</organism>
<evidence type="ECO:0000256" key="2">
    <source>
        <dbReference type="ARBA" id="ARBA00022745"/>
    </source>
</evidence>
<evidence type="ECO:0000256" key="7">
    <source>
        <dbReference type="ARBA" id="ARBA00024343"/>
    </source>
</evidence>
<dbReference type="CDD" id="cd00018">
    <property type="entry name" value="AP2"/>
    <property type="match status" value="1"/>
</dbReference>
<dbReference type="Proteomes" id="UP000836841">
    <property type="component" value="Chromosome 1"/>
</dbReference>
<comment type="subcellular location">
    <subcellularLocation>
        <location evidence="1">Nucleus</location>
    </subcellularLocation>
</comment>
<dbReference type="Pfam" id="PF00847">
    <property type="entry name" value="AP2"/>
    <property type="match status" value="1"/>
</dbReference>